<evidence type="ECO:0000313" key="2">
    <source>
        <dbReference type="Proteomes" id="UP000252893"/>
    </source>
</evidence>
<comment type="caution">
    <text evidence="1">The sequence shown here is derived from an EMBL/GenBank/DDBJ whole genome shotgun (WGS) entry which is preliminary data.</text>
</comment>
<reference evidence="1 2" key="1">
    <citation type="submission" date="2018-06" db="EMBL/GenBank/DDBJ databases">
        <title>Genomic Encyclopedia of Type Strains, Phase IV (KMG-IV): sequencing the most valuable type-strain genomes for metagenomic binning, comparative biology and taxonomic classification.</title>
        <authorList>
            <person name="Goeker M."/>
        </authorList>
    </citation>
    <scope>NUCLEOTIDE SEQUENCE [LARGE SCALE GENOMIC DNA]</scope>
    <source>
        <strain evidence="1 2">DSM 25619</strain>
    </source>
</reference>
<accession>A0A366DM82</accession>
<keyword evidence="2" id="KW-1185">Reference proteome</keyword>
<organism evidence="1 2">
    <name type="scientific">Pseudochrobactrum asaccharolyticum</name>
    <dbReference type="NCBI Taxonomy" id="354351"/>
    <lineage>
        <taxon>Bacteria</taxon>
        <taxon>Pseudomonadati</taxon>
        <taxon>Pseudomonadota</taxon>
        <taxon>Alphaproteobacteria</taxon>
        <taxon>Hyphomicrobiales</taxon>
        <taxon>Brucellaceae</taxon>
        <taxon>Pseudochrobactrum</taxon>
    </lineage>
</organism>
<dbReference type="Proteomes" id="UP000252893">
    <property type="component" value="Unassembled WGS sequence"/>
</dbReference>
<name>A0A366DM82_9HYPH</name>
<protein>
    <submittedName>
        <fullName evidence="1">Uncharacterized protein</fullName>
    </submittedName>
</protein>
<sequence>MKNIQIIDGAINATYSIFQATEEEYRSIFPNEQDIELVEDFFARLGDDPASLILGRIWERPVRKRDAMGIHGTLFFDNDHRKEYIPQSKRETDWDETLINQAQRNLFSNR</sequence>
<dbReference type="RefSeq" id="WP_113946003.1">
    <property type="nucleotide sequence ID" value="NZ_JBHEEG010000011.1"/>
</dbReference>
<evidence type="ECO:0000313" key="1">
    <source>
        <dbReference type="EMBL" id="RBO91045.1"/>
    </source>
</evidence>
<dbReference type="OrthoDB" id="2990299at2"/>
<gene>
    <name evidence="1" type="ORF">DFR47_11042</name>
</gene>
<dbReference type="AlphaFoldDB" id="A0A366DM82"/>
<proteinExistence type="predicted"/>
<dbReference type="EMBL" id="QNRH01000010">
    <property type="protein sequence ID" value="RBO91045.1"/>
    <property type="molecule type" value="Genomic_DNA"/>
</dbReference>